<evidence type="ECO:0000313" key="4">
    <source>
        <dbReference type="Proteomes" id="UP001431449"/>
    </source>
</evidence>
<organism evidence="3 4">
    <name type="scientific">Pseudomarimonas salicorniae</name>
    <dbReference type="NCBI Taxonomy" id="2933270"/>
    <lineage>
        <taxon>Bacteria</taxon>
        <taxon>Pseudomonadati</taxon>
        <taxon>Pseudomonadota</taxon>
        <taxon>Gammaproteobacteria</taxon>
        <taxon>Lysobacterales</taxon>
        <taxon>Lysobacteraceae</taxon>
        <taxon>Pseudomarimonas</taxon>
    </lineage>
</organism>
<dbReference type="Gene3D" id="3.40.50.2000">
    <property type="entry name" value="Glycogen Phosphorylase B"/>
    <property type="match status" value="2"/>
</dbReference>
<feature type="domain" description="Glycosyl transferase family 1" evidence="1">
    <location>
        <begin position="210"/>
        <end position="363"/>
    </location>
</feature>
<dbReference type="PANTHER" id="PTHR45947:SF3">
    <property type="entry name" value="SULFOQUINOVOSYL TRANSFERASE SQD2"/>
    <property type="match status" value="1"/>
</dbReference>
<dbReference type="InterPro" id="IPR001296">
    <property type="entry name" value="Glyco_trans_1"/>
</dbReference>
<dbReference type="PANTHER" id="PTHR45947">
    <property type="entry name" value="SULFOQUINOVOSYL TRANSFERASE SQD2"/>
    <property type="match status" value="1"/>
</dbReference>
<sequence>MRPADATTDATPAALRVLHVGKYFPPEPGGIERFLDALSAAQVRQGLDPAVIAHDRRESSRRILDGRTVFLCRSYGQWLFTPLAPAWPWHLAKAIAEHRPQVLHFHLPNPAAFHALWLPAARRLPWVLHWHADIPLDTGHGGLRLAYPAYAVFERLLLRKAGRVIATSATYLEASAALRAHRDRCRVVPLALGDATAPGTPHPWPAPGLRVLAVGRLSYYKGFEHLLQGLSRVHGASLVIAGRGEQEPALRALADRLGIAPRVSFLTDLDDAQVEACYRDCDVVCLPSTDRAEAFGLVLLEAMRAAKPVLASRLAGSGMLEVVIDGETGLQVAPGDPGQIADALARLRDDPILRARLGTAGRARFDAHFAMDEVCRATTRIYREALAAG</sequence>
<dbReference type="RefSeq" id="WP_248208313.1">
    <property type="nucleotide sequence ID" value="NZ_JALNMH010000007.1"/>
</dbReference>
<name>A0ABT0GH08_9GAMM</name>
<dbReference type="EMBL" id="JALNMH010000007">
    <property type="protein sequence ID" value="MCK7593829.1"/>
    <property type="molecule type" value="Genomic_DNA"/>
</dbReference>
<dbReference type="Pfam" id="PF13579">
    <property type="entry name" value="Glyco_trans_4_4"/>
    <property type="match status" value="1"/>
</dbReference>
<dbReference type="SUPFAM" id="SSF53756">
    <property type="entry name" value="UDP-Glycosyltransferase/glycogen phosphorylase"/>
    <property type="match status" value="1"/>
</dbReference>
<gene>
    <name evidence="3" type="ORF">M0G41_09115</name>
</gene>
<dbReference type="GO" id="GO:0016757">
    <property type="term" value="F:glycosyltransferase activity"/>
    <property type="evidence" value="ECO:0007669"/>
    <property type="project" value="UniProtKB-KW"/>
</dbReference>
<reference evidence="3" key="1">
    <citation type="submission" date="2022-04" db="EMBL/GenBank/DDBJ databases">
        <title>Lysobacter sp. CAU 1642 isolated from sea sand.</title>
        <authorList>
            <person name="Kim W."/>
        </authorList>
    </citation>
    <scope>NUCLEOTIDE SEQUENCE</scope>
    <source>
        <strain evidence="3">CAU 1642</strain>
    </source>
</reference>
<keyword evidence="3" id="KW-0808">Transferase</keyword>
<keyword evidence="4" id="KW-1185">Reference proteome</keyword>
<evidence type="ECO:0000313" key="3">
    <source>
        <dbReference type="EMBL" id="MCK7593829.1"/>
    </source>
</evidence>
<feature type="domain" description="Glycosyltransferase subfamily 4-like N-terminal" evidence="2">
    <location>
        <begin position="29"/>
        <end position="190"/>
    </location>
</feature>
<accession>A0ABT0GH08</accession>
<evidence type="ECO:0000259" key="2">
    <source>
        <dbReference type="Pfam" id="PF13579"/>
    </source>
</evidence>
<keyword evidence="3" id="KW-0328">Glycosyltransferase</keyword>
<comment type="caution">
    <text evidence="3">The sequence shown here is derived from an EMBL/GenBank/DDBJ whole genome shotgun (WGS) entry which is preliminary data.</text>
</comment>
<proteinExistence type="predicted"/>
<dbReference type="EC" id="2.4.-.-" evidence="3"/>
<dbReference type="InterPro" id="IPR050194">
    <property type="entry name" value="Glycosyltransferase_grp1"/>
</dbReference>
<dbReference type="InterPro" id="IPR028098">
    <property type="entry name" value="Glyco_trans_4-like_N"/>
</dbReference>
<dbReference type="Pfam" id="PF00534">
    <property type="entry name" value="Glycos_transf_1"/>
    <property type="match status" value="1"/>
</dbReference>
<protein>
    <submittedName>
        <fullName evidence="3">Glycosyltransferase</fullName>
        <ecNumber evidence="3">2.4.-.-</ecNumber>
    </submittedName>
</protein>
<evidence type="ECO:0000259" key="1">
    <source>
        <dbReference type="Pfam" id="PF00534"/>
    </source>
</evidence>
<dbReference type="Proteomes" id="UP001431449">
    <property type="component" value="Unassembled WGS sequence"/>
</dbReference>